<feature type="compositionally biased region" description="Low complexity" evidence="1">
    <location>
        <begin position="10"/>
        <end position="23"/>
    </location>
</feature>
<feature type="compositionally biased region" description="Polar residues" evidence="1">
    <location>
        <begin position="524"/>
        <end position="537"/>
    </location>
</feature>
<gene>
    <name evidence="2" type="ORF">Daus18300_010574</name>
</gene>
<feature type="region of interest" description="Disordered" evidence="1">
    <location>
        <begin position="494"/>
        <end position="537"/>
    </location>
</feature>
<reference evidence="2 3" key="1">
    <citation type="journal article" date="2024" name="IMA Fungus">
        <title>IMA Genome - F19 : A genome assembly and annotation guide to empower mycologists, including annotated draft genome sequences of Ceratocystis pirilliformis, Diaporthe australafricana, Fusarium ophioides, Paecilomyces lecythidis, and Sporothrix stenoceras.</title>
        <authorList>
            <person name="Aylward J."/>
            <person name="Wilson A.M."/>
            <person name="Visagie C.M."/>
            <person name="Spraker J."/>
            <person name="Barnes I."/>
            <person name="Buitendag C."/>
            <person name="Ceriani C."/>
            <person name="Del Mar Angel L."/>
            <person name="du Plessis D."/>
            <person name="Fuchs T."/>
            <person name="Gasser K."/>
            <person name="Kramer D."/>
            <person name="Li W."/>
            <person name="Munsamy K."/>
            <person name="Piso A."/>
            <person name="Price J.L."/>
            <person name="Sonnekus B."/>
            <person name="Thomas C."/>
            <person name="van der Nest A."/>
            <person name="van Dijk A."/>
            <person name="van Heerden A."/>
            <person name="van Vuuren N."/>
            <person name="Yilmaz N."/>
            <person name="Duong T.A."/>
            <person name="van der Merwe N.A."/>
            <person name="Wingfield M.J."/>
            <person name="Wingfield B.D."/>
        </authorList>
    </citation>
    <scope>NUCLEOTIDE SEQUENCE [LARGE SCALE GENOMIC DNA]</scope>
    <source>
        <strain evidence="2 3">CMW 18300</strain>
    </source>
</reference>
<feature type="compositionally biased region" description="Low complexity" evidence="1">
    <location>
        <begin position="106"/>
        <end position="137"/>
    </location>
</feature>
<evidence type="ECO:0008006" key="4">
    <source>
        <dbReference type="Google" id="ProtNLM"/>
    </source>
</evidence>
<accession>A0ABR3W9V5</accession>
<feature type="compositionally biased region" description="Polar residues" evidence="1">
    <location>
        <begin position="138"/>
        <end position="150"/>
    </location>
</feature>
<keyword evidence="3" id="KW-1185">Reference proteome</keyword>
<comment type="caution">
    <text evidence="2">The sequence shown here is derived from an EMBL/GenBank/DDBJ whole genome shotgun (WGS) entry which is preliminary data.</text>
</comment>
<feature type="compositionally biased region" description="Basic and acidic residues" evidence="1">
    <location>
        <begin position="193"/>
        <end position="202"/>
    </location>
</feature>
<feature type="region of interest" description="Disordered" evidence="1">
    <location>
        <begin position="1"/>
        <end position="57"/>
    </location>
</feature>
<dbReference type="Proteomes" id="UP001583177">
    <property type="component" value="Unassembled WGS sequence"/>
</dbReference>
<evidence type="ECO:0000256" key="1">
    <source>
        <dbReference type="SAM" id="MobiDB-lite"/>
    </source>
</evidence>
<evidence type="ECO:0000313" key="2">
    <source>
        <dbReference type="EMBL" id="KAL1856920.1"/>
    </source>
</evidence>
<name>A0ABR3W9V5_9PEZI</name>
<sequence>MNVTSLLNTSGAAQAAGARRASGPGIMVGYENGDRMMPVRTSSESRLPGRSRTPWDAGGYSLPLTLNVKNAQHSPASKPSFYTEATPVDSVGSTSPKSPKHKFSDSRSSLSSYTTMSSNTSSHSRSHSRISSLSTVSEYQPMSSFMSDSTPTERRMSDPDSGMSCPTVVEIQPPSPSRRGFEDVSPDASDNDSPMHSDRPRSPSDAILVRNRGLAGSASPSDSKIINSFLRPDSPSGPASRAHKRTVSAPDFPSLQQRSHHYPSFGPMAEPTPPKSPQAEEQQSVGSDTAMPATPIDNAQTAPVLPRSTPPEPRCMFVDPCTTGSSLRKAISHIFGRNKLCTKAIPHGIWVHYCRKHYQRSRYRNATDYAIRQVELVLIQIEKVNGWSEENIKTGRRGEGVLKHWTLQARKREAKRLQESDSRKRRFNDDDDEDQEFSSGTAIPGWLQDKLNKDYGTEEMLAIIKDVKARMDNGDIQQIPDIEILPEIITDGNESRPKATVRRTGSNSSGHRHTKSEVYRAPPSMSSYNGRPGMSFSSQDNKRFRTGASTYQMPIHNLAHRSLGGMNQGYPYPMGNGFAAIAENQADPNFWNPQPYSSNTVLPAPVPQRHVSVPMTPDSNTVQSYTPQGRPLHVRSVSENPVLHNSGHGPTGFRPYASQPNQGFHQQEMFANYQPPQGYGGPPTYQGQGYDPNMGPSDPSARFFSQMDGAFDGSAEWDSPRNGHARVQSTSSMHPAHMQRHLSMSGGPPMSSLPSMNGMGNNGMPAYGYGLPSGHKEVNYGEYQHAQQHRY</sequence>
<organism evidence="2 3">
    <name type="scientific">Diaporthe australafricana</name>
    <dbReference type="NCBI Taxonomy" id="127596"/>
    <lineage>
        <taxon>Eukaryota</taxon>
        <taxon>Fungi</taxon>
        <taxon>Dikarya</taxon>
        <taxon>Ascomycota</taxon>
        <taxon>Pezizomycotina</taxon>
        <taxon>Sordariomycetes</taxon>
        <taxon>Sordariomycetidae</taxon>
        <taxon>Diaporthales</taxon>
        <taxon>Diaporthaceae</taxon>
        <taxon>Diaporthe</taxon>
    </lineage>
</organism>
<protein>
    <recommendedName>
        <fullName evidence="4">ORP1</fullName>
    </recommendedName>
</protein>
<evidence type="ECO:0000313" key="3">
    <source>
        <dbReference type="Proteomes" id="UP001583177"/>
    </source>
</evidence>
<proteinExistence type="predicted"/>
<feature type="region of interest" description="Disordered" evidence="1">
    <location>
        <begin position="413"/>
        <end position="441"/>
    </location>
</feature>
<feature type="region of interest" description="Disordered" evidence="1">
    <location>
        <begin position="71"/>
        <end position="311"/>
    </location>
</feature>
<dbReference type="EMBL" id="JAWRVE010000118">
    <property type="protein sequence ID" value="KAL1856920.1"/>
    <property type="molecule type" value="Genomic_DNA"/>
</dbReference>